<keyword evidence="9" id="KW-0406">Ion transport</keyword>
<reference evidence="18" key="1">
    <citation type="submission" date="2017-01" db="EMBL/GenBank/DDBJ databases">
        <authorList>
            <person name="Varghese N."/>
            <person name="Submissions S."/>
        </authorList>
    </citation>
    <scope>NUCLEOTIDE SEQUENCE [LARGE SCALE GENOMIC DNA]</scope>
    <source>
        <strain evidence="18">DSM 19945</strain>
    </source>
</reference>
<dbReference type="GO" id="GO:0015159">
    <property type="term" value="F:polysaccharide transmembrane transporter activity"/>
    <property type="evidence" value="ECO:0007669"/>
    <property type="project" value="InterPro"/>
</dbReference>
<dbReference type="Gene3D" id="3.30.1950.10">
    <property type="entry name" value="wza like domain"/>
    <property type="match status" value="1"/>
</dbReference>
<proteinExistence type="inferred from homology"/>
<dbReference type="PANTHER" id="PTHR33619:SF3">
    <property type="entry name" value="POLYSACCHARIDE EXPORT PROTEIN GFCE-RELATED"/>
    <property type="match status" value="1"/>
</dbReference>
<evidence type="ECO:0000313" key="17">
    <source>
        <dbReference type="EMBL" id="SIS89199.1"/>
    </source>
</evidence>
<keyword evidence="10" id="KW-0626">Porin</keyword>
<dbReference type="OrthoDB" id="197007at2"/>
<keyword evidence="18" id="KW-1185">Reference proteome</keyword>
<feature type="domain" description="SLBB" evidence="16">
    <location>
        <begin position="139"/>
        <end position="170"/>
    </location>
</feature>
<evidence type="ECO:0000256" key="8">
    <source>
        <dbReference type="ARBA" id="ARBA00023047"/>
    </source>
</evidence>
<evidence type="ECO:0000256" key="4">
    <source>
        <dbReference type="ARBA" id="ARBA00022452"/>
    </source>
</evidence>
<evidence type="ECO:0000313" key="18">
    <source>
        <dbReference type="Proteomes" id="UP000186221"/>
    </source>
</evidence>
<dbReference type="InterPro" id="IPR054765">
    <property type="entry name" value="SLBB_dom"/>
</dbReference>
<organism evidence="17 18">
    <name type="scientific">Rhodobacter aestuarii</name>
    <dbReference type="NCBI Taxonomy" id="453582"/>
    <lineage>
        <taxon>Bacteria</taxon>
        <taxon>Pseudomonadati</taxon>
        <taxon>Pseudomonadota</taxon>
        <taxon>Alphaproteobacteria</taxon>
        <taxon>Rhodobacterales</taxon>
        <taxon>Rhodobacter group</taxon>
        <taxon>Rhodobacter</taxon>
    </lineage>
</organism>
<dbReference type="Pfam" id="PF22461">
    <property type="entry name" value="SLBB_2"/>
    <property type="match status" value="1"/>
</dbReference>
<gene>
    <name evidence="17" type="ORF">SAMN05421580_106165</name>
</gene>
<evidence type="ECO:0000256" key="9">
    <source>
        <dbReference type="ARBA" id="ARBA00023065"/>
    </source>
</evidence>
<keyword evidence="11" id="KW-0472">Membrane</keyword>
<evidence type="ECO:0000256" key="11">
    <source>
        <dbReference type="ARBA" id="ARBA00023136"/>
    </source>
</evidence>
<keyword evidence="7" id="KW-0732">Signal</keyword>
<dbReference type="InterPro" id="IPR049712">
    <property type="entry name" value="Poly_export"/>
</dbReference>
<dbReference type="Pfam" id="PF02563">
    <property type="entry name" value="Poly_export"/>
    <property type="match status" value="1"/>
</dbReference>
<dbReference type="STRING" id="453582.SAMN05421580_106165"/>
<feature type="domain" description="Polysaccharide export protein N-terminal" evidence="15">
    <location>
        <begin position="49"/>
        <end position="108"/>
    </location>
</feature>
<keyword evidence="14" id="KW-0449">Lipoprotein</keyword>
<evidence type="ECO:0000256" key="5">
    <source>
        <dbReference type="ARBA" id="ARBA00022597"/>
    </source>
</evidence>
<evidence type="ECO:0000256" key="12">
    <source>
        <dbReference type="ARBA" id="ARBA00023139"/>
    </source>
</evidence>
<evidence type="ECO:0000256" key="6">
    <source>
        <dbReference type="ARBA" id="ARBA00022692"/>
    </source>
</evidence>
<accession>A0A1N7MTL2</accession>
<evidence type="ECO:0000256" key="7">
    <source>
        <dbReference type="ARBA" id="ARBA00022729"/>
    </source>
</evidence>
<dbReference type="AlphaFoldDB" id="A0A1N7MTL2"/>
<name>A0A1N7MTL2_9RHOB</name>
<comment type="subcellular location">
    <subcellularLocation>
        <location evidence="1">Cell outer membrane</location>
        <topology evidence="1">Multi-pass membrane protein</topology>
    </subcellularLocation>
</comment>
<sequence>MPPLVLRSCCFVPFEKIPRAVEAAILSLALGATAPLCAQAEMAPATVISYPLAPGDVVQIDFLAQPAYGREMRVEADGQVDVPLIGPVRVAGRSIAEVRAELPVLLAGQVIRSRGGSGDELIPVRPEEVALKVAKYRPVYIDGAVRDPGEIAFDVGMTLREALAKARGIGVPTTRAATLNGTTETDLLAELAATLADKAVAQALLSGADELDTSALAALPIPQDRRESLITRAEARLAAEVKRQSLADRGDALLLKGAEDRIVDALRAKEGLLQIALNEETNVQRIEALARRGAASGDALTAGKRAWLQALDRVSAAQANAVEGQLSRRELEQANAEGQLKRRIELMTALDRLDTTEARLRDKLGYLLNPGVGATASGILIYRRGAVFDAAYDTPLMPGDTVAVPRAALQ</sequence>
<evidence type="ECO:0000256" key="13">
    <source>
        <dbReference type="ARBA" id="ARBA00023237"/>
    </source>
</evidence>
<evidence type="ECO:0000256" key="10">
    <source>
        <dbReference type="ARBA" id="ARBA00023114"/>
    </source>
</evidence>
<keyword evidence="13" id="KW-0998">Cell outer membrane</keyword>
<dbReference type="EMBL" id="FTOG01000006">
    <property type="protein sequence ID" value="SIS89199.1"/>
    <property type="molecule type" value="Genomic_DNA"/>
</dbReference>
<evidence type="ECO:0000256" key="2">
    <source>
        <dbReference type="ARBA" id="ARBA00009450"/>
    </source>
</evidence>
<keyword evidence="6" id="KW-0812">Transmembrane</keyword>
<dbReference type="Proteomes" id="UP000186221">
    <property type="component" value="Unassembled WGS sequence"/>
</dbReference>
<evidence type="ECO:0000259" key="15">
    <source>
        <dbReference type="Pfam" id="PF02563"/>
    </source>
</evidence>
<evidence type="ECO:0000256" key="1">
    <source>
        <dbReference type="ARBA" id="ARBA00004571"/>
    </source>
</evidence>
<dbReference type="Gene3D" id="3.10.560.10">
    <property type="entry name" value="Outer membrane lipoprotein wza domain like"/>
    <property type="match status" value="1"/>
</dbReference>
<keyword evidence="3" id="KW-0813">Transport</keyword>
<evidence type="ECO:0000256" key="14">
    <source>
        <dbReference type="ARBA" id="ARBA00023288"/>
    </source>
</evidence>
<keyword evidence="8" id="KW-0625">Polysaccharide transport</keyword>
<comment type="similarity">
    <text evidence="2">Belongs to the BexD/CtrA/VexA family.</text>
</comment>
<keyword evidence="12" id="KW-0564">Palmitate</keyword>
<dbReference type="InterPro" id="IPR003715">
    <property type="entry name" value="Poly_export_N"/>
</dbReference>
<protein>
    <submittedName>
        <fullName evidence="17">Polysaccharide export outer membrane protein</fullName>
    </submittedName>
</protein>
<dbReference type="RefSeq" id="WP_076484950.1">
    <property type="nucleotide sequence ID" value="NZ_FTOG01000006.1"/>
</dbReference>
<dbReference type="PANTHER" id="PTHR33619">
    <property type="entry name" value="POLYSACCHARIDE EXPORT PROTEIN GFCE-RELATED"/>
    <property type="match status" value="1"/>
</dbReference>
<keyword evidence="4" id="KW-1134">Transmembrane beta strand</keyword>
<evidence type="ECO:0000256" key="3">
    <source>
        <dbReference type="ARBA" id="ARBA00022448"/>
    </source>
</evidence>
<keyword evidence="5" id="KW-0762">Sugar transport</keyword>
<evidence type="ECO:0000259" key="16">
    <source>
        <dbReference type="Pfam" id="PF22461"/>
    </source>
</evidence>